<dbReference type="InterPro" id="IPR017871">
    <property type="entry name" value="ABC_transporter-like_CS"/>
</dbReference>
<dbReference type="GO" id="GO:0006829">
    <property type="term" value="P:zinc ion transport"/>
    <property type="evidence" value="ECO:0007669"/>
    <property type="project" value="UniProtKB-KW"/>
</dbReference>
<dbReference type="RefSeq" id="WP_092494915.1">
    <property type="nucleotide sequence ID" value="NZ_FOFG01000001.1"/>
</dbReference>
<evidence type="ECO:0000256" key="4">
    <source>
        <dbReference type="ARBA" id="ARBA00022840"/>
    </source>
</evidence>
<evidence type="ECO:0000256" key="1">
    <source>
        <dbReference type="ARBA" id="ARBA00005417"/>
    </source>
</evidence>
<evidence type="ECO:0000313" key="9">
    <source>
        <dbReference type="EMBL" id="SEP75792.1"/>
    </source>
</evidence>
<evidence type="ECO:0000256" key="5">
    <source>
        <dbReference type="ARBA" id="ARBA00022906"/>
    </source>
</evidence>
<dbReference type="STRING" id="1855383.SAMN05216548_101422"/>
<dbReference type="GO" id="GO:0005524">
    <property type="term" value="F:ATP binding"/>
    <property type="evidence" value="ECO:0007669"/>
    <property type="project" value="UniProtKB-KW"/>
</dbReference>
<evidence type="ECO:0000256" key="7">
    <source>
        <dbReference type="SAM" id="MobiDB-lite"/>
    </source>
</evidence>
<dbReference type="Gene3D" id="3.40.50.300">
    <property type="entry name" value="P-loop containing nucleotide triphosphate hydrolases"/>
    <property type="match status" value="1"/>
</dbReference>
<dbReference type="InterPro" id="IPR027417">
    <property type="entry name" value="P-loop_NTPase"/>
</dbReference>
<dbReference type="InterPro" id="IPR003593">
    <property type="entry name" value="AAA+_ATPase"/>
</dbReference>
<dbReference type="EMBL" id="FOFG01000001">
    <property type="protein sequence ID" value="SEP75792.1"/>
    <property type="molecule type" value="Genomic_DNA"/>
</dbReference>
<dbReference type="Proteomes" id="UP000199647">
    <property type="component" value="Unassembled WGS sequence"/>
</dbReference>
<dbReference type="Pfam" id="PF00005">
    <property type="entry name" value="ABC_tran"/>
    <property type="match status" value="1"/>
</dbReference>
<evidence type="ECO:0000256" key="6">
    <source>
        <dbReference type="ARBA" id="ARBA00023065"/>
    </source>
</evidence>
<protein>
    <submittedName>
        <fullName evidence="9">Zinc/manganese transport system ATP-binding protein</fullName>
    </submittedName>
</protein>
<feature type="region of interest" description="Disordered" evidence="7">
    <location>
        <begin position="260"/>
        <end position="296"/>
    </location>
</feature>
<dbReference type="InterPro" id="IPR050153">
    <property type="entry name" value="Metal_Ion_Import_ABC"/>
</dbReference>
<keyword evidence="10" id="KW-1185">Reference proteome</keyword>
<dbReference type="InterPro" id="IPR003439">
    <property type="entry name" value="ABC_transporter-like_ATP-bd"/>
</dbReference>
<proteinExistence type="inferred from homology"/>
<keyword evidence="5" id="KW-0864">Zinc transport</keyword>
<keyword evidence="6" id="KW-0406">Ion transport</keyword>
<comment type="similarity">
    <text evidence="1">Belongs to the ABC transporter superfamily.</text>
</comment>
<dbReference type="AlphaFoldDB" id="A0A1H9AG85"/>
<feature type="compositionally biased region" description="Basic and acidic residues" evidence="7">
    <location>
        <begin position="260"/>
        <end position="272"/>
    </location>
</feature>
<keyword evidence="5" id="KW-0862">Zinc</keyword>
<keyword evidence="2" id="KW-0813">Transport</keyword>
<sequence length="296" mass="31316">MTEAVVLDRLGLQLGGRAILRDVSLAIGRGEFVGVLGSNGAGKTTLMRALLGLVRPSAGSIRILGRPAERGNIAIGYMPQIRATLGAVRVSGWDFVASAARGERWGLPLLGAEARRQVDGVLDMVGARDLARRPLNELSGGERQRLLMAQALLGRPEILLLDEPLASLDINHQHAVVSLVKELQRDHGLTVLFTAHEINPLIGVIDRVLYLGGGDAALGGVDEVITGPTLSRLYGAPIDVVRVDGRIFVMAGAHSLERDCHGHDHGHGHDLGGGRGHGPYVRAQAAGPRGEGRSHV</sequence>
<dbReference type="CDD" id="cd03235">
    <property type="entry name" value="ABC_Metallic_Cations"/>
    <property type="match status" value="1"/>
</dbReference>
<organism evidence="9 10">
    <name type="scientific">Faunimonas pinastri</name>
    <dbReference type="NCBI Taxonomy" id="1855383"/>
    <lineage>
        <taxon>Bacteria</taxon>
        <taxon>Pseudomonadati</taxon>
        <taxon>Pseudomonadota</taxon>
        <taxon>Alphaproteobacteria</taxon>
        <taxon>Hyphomicrobiales</taxon>
        <taxon>Afifellaceae</taxon>
        <taxon>Faunimonas</taxon>
    </lineage>
</organism>
<evidence type="ECO:0000313" key="10">
    <source>
        <dbReference type="Proteomes" id="UP000199647"/>
    </source>
</evidence>
<dbReference type="GO" id="GO:0016887">
    <property type="term" value="F:ATP hydrolysis activity"/>
    <property type="evidence" value="ECO:0007669"/>
    <property type="project" value="InterPro"/>
</dbReference>
<dbReference type="SUPFAM" id="SSF52540">
    <property type="entry name" value="P-loop containing nucleoside triphosphate hydrolases"/>
    <property type="match status" value="1"/>
</dbReference>
<keyword evidence="4 9" id="KW-0067">ATP-binding</keyword>
<reference evidence="9 10" key="1">
    <citation type="submission" date="2016-10" db="EMBL/GenBank/DDBJ databases">
        <authorList>
            <person name="de Groot N.N."/>
        </authorList>
    </citation>
    <scope>NUCLEOTIDE SEQUENCE [LARGE SCALE GENOMIC DNA]</scope>
    <source>
        <strain evidence="9 10">A52C2</strain>
    </source>
</reference>
<dbReference type="PROSITE" id="PS00211">
    <property type="entry name" value="ABC_TRANSPORTER_1"/>
    <property type="match status" value="1"/>
</dbReference>
<evidence type="ECO:0000259" key="8">
    <source>
        <dbReference type="PROSITE" id="PS50893"/>
    </source>
</evidence>
<evidence type="ECO:0000256" key="2">
    <source>
        <dbReference type="ARBA" id="ARBA00022448"/>
    </source>
</evidence>
<name>A0A1H9AG85_9HYPH</name>
<dbReference type="PROSITE" id="PS50893">
    <property type="entry name" value="ABC_TRANSPORTER_2"/>
    <property type="match status" value="1"/>
</dbReference>
<feature type="domain" description="ABC transporter" evidence="8">
    <location>
        <begin position="5"/>
        <end position="238"/>
    </location>
</feature>
<dbReference type="OrthoDB" id="9780942at2"/>
<dbReference type="PANTHER" id="PTHR42734">
    <property type="entry name" value="METAL TRANSPORT SYSTEM ATP-BINDING PROTEIN TM_0124-RELATED"/>
    <property type="match status" value="1"/>
</dbReference>
<keyword evidence="3" id="KW-0547">Nucleotide-binding</keyword>
<dbReference type="PANTHER" id="PTHR42734:SF17">
    <property type="entry name" value="METAL TRANSPORT SYSTEM ATP-BINDING PROTEIN TM_0124-RELATED"/>
    <property type="match status" value="1"/>
</dbReference>
<evidence type="ECO:0000256" key="3">
    <source>
        <dbReference type="ARBA" id="ARBA00022741"/>
    </source>
</evidence>
<dbReference type="SMART" id="SM00382">
    <property type="entry name" value="AAA"/>
    <property type="match status" value="1"/>
</dbReference>
<gene>
    <name evidence="9" type="ORF">SAMN05216548_101422</name>
</gene>
<accession>A0A1H9AG85</accession>